<organism evidence="2 3">
    <name type="scientific">Abeliophyllum distichum</name>
    <dbReference type="NCBI Taxonomy" id="126358"/>
    <lineage>
        <taxon>Eukaryota</taxon>
        <taxon>Viridiplantae</taxon>
        <taxon>Streptophyta</taxon>
        <taxon>Embryophyta</taxon>
        <taxon>Tracheophyta</taxon>
        <taxon>Spermatophyta</taxon>
        <taxon>Magnoliopsida</taxon>
        <taxon>eudicotyledons</taxon>
        <taxon>Gunneridae</taxon>
        <taxon>Pentapetalae</taxon>
        <taxon>asterids</taxon>
        <taxon>lamiids</taxon>
        <taxon>Lamiales</taxon>
        <taxon>Oleaceae</taxon>
        <taxon>Forsythieae</taxon>
        <taxon>Abeliophyllum</taxon>
    </lineage>
</organism>
<evidence type="ECO:0008006" key="4">
    <source>
        <dbReference type="Google" id="ProtNLM"/>
    </source>
</evidence>
<dbReference type="PANTHER" id="PTHR35722:SF1">
    <property type="entry name" value="MAL D 1-ASSOCIATED PROTEIN"/>
    <property type="match status" value="1"/>
</dbReference>
<accession>A0ABD1W050</accession>
<keyword evidence="3" id="KW-1185">Reference proteome</keyword>
<reference evidence="3" key="1">
    <citation type="submission" date="2024-07" db="EMBL/GenBank/DDBJ databases">
        <title>Two chromosome-level genome assemblies of Korean endemic species Abeliophyllum distichum and Forsythia ovata (Oleaceae).</title>
        <authorList>
            <person name="Jang H."/>
        </authorList>
    </citation>
    <scope>NUCLEOTIDE SEQUENCE [LARGE SCALE GENOMIC DNA]</scope>
</reference>
<dbReference type="Proteomes" id="UP001604336">
    <property type="component" value="Unassembled WGS sequence"/>
</dbReference>
<protein>
    <recommendedName>
        <fullName evidence="4">Mal d 1-associated protein</fullName>
    </recommendedName>
</protein>
<gene>
    <name evidence="2" type="ORF">Adt_04020</name>
</gene>
<dbReference type="AlphaFoldDB" id="A0ABD1W050"/>
<dbReference type="PANTHER" id="PTHR35722">
    <property type="entry name" value="MAL D 1-ASSOCIATED PROTEIN"/>
    <property type="match status" value="1"/>
</dbReference>
<evidence type="ECO:0000313" key="2">
    <source>
        <dbReference type="EMBL" id="KAL2543042.1"/>
    </source>
</evidence>
<feature type="region of interest" description="Disordered" evidence="1">
    <location>
        <begin position="1"/>
        <end position="39"/>
    </location>
</feature>
<proteinExistence type="predicted"/>
<sequence length="170" mass="18871">MGWVWKNNDDSDSISSSAGDIGEFDVSLNPRGDGNGDRCATRRIVSSQCRTEEVEPGKFIRKCEKTEQIFKDCVGRPSEMVQSNNEYTEEDVTEQVVKGFFGGINRFFEAAEEMKNDFFNTIGVPSIYDDDSSSSRNKHGIPIEGYPPKEAPPKKNSDGDVDLSGLARDV</sequence>
<comment type="caution">
    <text evidence="2">The sequence shown here is derived from an EMBL/GenBank/DDBJ whole genome shotgun (WGS) entry which is preliminary data.</text>
</comment>
<feature type="region of interest" description="Disordered" evidence="1">
    <location>
        <begin position="126"/>
        <end position="170"/>
    </location>
</feature>
<name>A0ABD1W050_9LAMI</name>
<dbReference type="EMBL" id="JBFOLK010000001">
    <property type="protein sequence ID" value="KAL2543042.1"/>
    <property type="molecule type" value="Genomic_DNA"/>
</dbReference>
<dbReference type="InterPro" id="IPR053346">
    <property type="entry name" value="Fra_a_1-associated"/>
</dbReference>
<evidence type="ECO:0000313" key="3">
    <source>
        <dbReference type="Proteomes" id="UP001604336"/>
    </source>
</evidence>
<evidence type="ECO:0000256" key="1">
    <source>
        <dbReference type="SAM" id="MobiDB-lite"/>
    </source>
</evidence>